<protein>
    <submittedName>
        <fullName evidence="1">Uncharacterized protein</fullName>
    </submittedName>
</protein>
<proteinExistence type="predicted"/>
<reference evidence="1" key="1">
    <citation type="submission" date="2018-05" db="EMBL/GenBank/DDBJ databases">
        <title>Draft genome of Mucuna pruriens seed.</title>
        <authorList>
            <person name="Nnadi N.E."/>
            <person name="Vos R."/>
            <person name="Hasami M.H."/>
            <person name="Devisetty U.K."/>
            <person name="Aguiy J.C."/>
        </authorList>
    </citation>
    <scope>NUCLEOTIDE SEQUENCE [LARGE SCALE GENOMIC DNA]</scope>
    <source>
        <strain evidence="1">JCA_2017</strain>
    </source>
</reference>
<dbReference type="AlphaFoldDB" id="A0A371H1I3"/>
<organism evidence="1 2">
    <name type="scientific">Mucuna pruriens</name>
    <name type="common">Velvet bean</name>
    <name type="synonym">Dolichos pruriens</name>
    <dbReference type="NCBI Taxonomy" id="157652"/>
    <lineage>
        <taxon>Eukaryota</taxon>
        <taxon>Viridiplantae</taxon>
        <taxon>Streptophyta</taxon>
        <taxon>Embryophyta</taxon>
        <taxon>Tracheophyta</taxon>
        <taxon>Spermatophyta</taxon>
        <taxon>Magnoliopsida</taxon>
        <taxon>eudicotyledons</taxon>
        <taxon>Gunneridae</taxon>
        <taxon>Pentapetalae</taxon>
        <taxon>rosids</taxon>
        <taxon>fabids</taxon>
        <taxon>Fabales</taxon>
        <taxon>Fabaceae</taxon>
        <taxon>Papilionoideae</taxon>
        <taxon>50 kb inversion clade</taxon>
        <taxon>NPAAA clade</taxon>
        <taxon>indigoferoid/millettioid clade</taxon>
        <taxon>Phaseoleae</taxon>
        <taxon>Mucuna</taxon>
    </lineage>
</organism>
<dbReference type="Gene3D" id="3.10.10.10">
    <property type="entry name" value="HIV Type 1 Reverse Transcriptase, subunit A, domain 1"/>
    <property type="match status" value="1"/>
</dbReference>
<evidence type="ECO:0000313" key="2">
    <source>
        <dbReference type="Proteomes" id="UP000257109"/>
    </source>
</evidence>
<dbReference type="EMBL" id="QJKJ01003836">
    <property type="protein sequence ID" value="RDX96674.1"/>
    <property type="molecule type" value="Genomic_DNA"/>
</dbReference>
<dbReference type="SUPFAM" id="SSF56672">
    <property type="entry name" value="DNA/RNA polymerases"/>
    <property type="match status" value="1"/>
</dbReference>
<feature type="non-terminal residue" evidence="1">
    <location>
        <position position="1"/>
    </location>
</feature>
<evidence type="ECO:0000313" key="1">
    <source>
        <dbReference type="EMBL" id="RDX96674.1"/>
    </source>
</evidence>
<gene>
    <name evidence="1" type="ORF">CR513_20649</name>
</gene>
<dbReference type="OrthoDB" id="3863715at2759"/>
<comment type="caution">
    <text evidence="1">The sequence shown here is derived from an EMBL/GenBank/DDBJ whole genome shotgun (WGS) entry which is preliminary data.</text>
</comment>
<dbReference type="InterPro" id="IPR043502">
    <property type="entry name" value="DNA/RNA_pol_sf"/>
</dbReference>
<sequence>MKKMLLAKKEPLYLLPTNMCFHLSTHLSNLSSSKETQQQVGKLIEKGWLQESKSPCVVPMILVLKKDGF</sequence>
<dbReference type="Proteomes" id="UP000257109">
    <property type="component" value="Unassembled WGS sequence"/>
</dbReference>
<name>A0A371H1I3_MUCPR</name>
<keyword evidence="2" id="KW-1185">Reference proteome</keyword>
<accession>A0A371H1I3</accession>